<evidence type="ECO:0000256" key="4">
    <source>
        <dbReference type="ARBA" id="ARBA00023242"/>
    </source>
</evidence>
<protein>
    <recommendedName>
        <fullName evidence="5">Xylanolytic transcriptional activator regulatory domain-containing protein</fullName>
    </recommendedName>
</protein>
<feature type="domain" description="Xylanolytic transcriptional activator regulatory" evidence="5">
    <location>
        <begin position="146"/>
        <end position="220"/>
    </location>
</feature>
<comment type="subcellular location">
    <subcellularLocation>
        <location evidence="1">Nucleus</location>
    </subcellularLocation>
</comment>
<dbReference type="STRING" id="5098.A0A507R0Q4"/>
<keyword evidence="2" id="KW-0805">Transcription regulation</keyword>
<dbReference type="Proteomes" id="UP000319663">
    <property type="component" value="Unassembled WGS sequence"/>
</dbReference>
<dbReference type="GO" id="GO:0008270">
    <property type="term" value="F:zinc ion binding"/>
    <property type="evidence" value="ECO:0007669"/>
    <property type="project" value="InterPro"/>
</dbReference>
<dbReference type="Pfam" id="PF04082">
    <property type="entry name" value="Fungal_trans"/>
    <property type="match status" value="1"/>
</dbReference>
<evidence type="ECO:0000313" key="6">
    <source>
        <dbReference type="EMBL" id="TQB75742.1"/>
    </source>
</evidence>
<dbReference type="AlphaFoldDB" id="A0A507R0Q4"/>
<dbReference type="InterPro" id="IPR007219">
    <property type="entry name" value="XnlR_reg_dom"/>
</dbReference>
<keyword evidence="4" id="KW-0539">Nucleus</keyword>
<dbReference type="GO" id="GO:0003677">
    <property type="term" value="F:DNA binding"/>
    <property type="evidence" value="ECO:0007669"/>
    <property type="project" value="InterPro"/>
</dbReference>
<keyword evidence="3" id="KW-0804">Transcription</keyword>
<dbReference type="PANTHER" id="PTHR31001:SF57">
    <property type="entry name" value="ZN(II)2CYS6 TRANSCRIPTION FACTOR (EUROFUNG)"/>
    <property type="match status" value="1"/>
</dbReference>
<dbReference type="SMART" id="SM00906">
    <property type="entry name" value="Fungal_trans"/>
    <property type="match status" value="1"/>
</dbReference>
<proteinExistence type="predicted"/>
<organism evidence="6 7">
    <name type="scientific">Monascus purpureus</name>
    <name type="common">Red mold</name>
    <name type="synonym">Monascus anka</name>
    <dbReference type="NCBI Taxonomy" id="5098"/>
    <lineage>
        <taxon>Eukaryota</taxon>
        <taxon>Fungi</taxon>
        <taxon>Dikarya</taxon>
        <taxon>Ascomycota</taxon>
        <taxon>Pezizomycotina</taxon>
        <taxon>Eurotiomycetes</taxon>
        <taxon>Eurotiomycetidae</taxon>
        <taxon>Eurotiales</taxon>
        <taxon>Aspergillaceae</taxon>
        <taxon>Monascus</taxon>
    </lineage>
</organism>
<name>A0A507R0Q4_MONPU</name>
<evidence type="ECO:0000313" key="7">
    <source>
        <dbReference type="Proteomes" id="UP000319663"/>
    </source>
</evidence>
<evidence type="ECO:0000256" key="3">
    <source>
        <dbReference type="ARBA" id="ARBA00023163"/>
    </source>
</evidence>
<accession>A0A507R0Q4</accession>
<dbReference type="GO" id="GO:0006351">
    <property type="term" value="P:DNA-templated transcription"/>
    <property type="evidence" value="ECO:0007669"/>
    <property type="project" value="InterPro"/>
</dbReference>
<dbReference type="GO" id="GO:0005634">
    <property type="term" value="C:nucleus"/>
    <property type="evidence" value="ECO:0007669"/>
    <property type="project" value="UniProtKB-SubCell"/>
</dbReference>
<comment type="caution">
    <text evidence="6">The sequence shown here is derived from an EMBL/GenBank/DDBJ whole genome shotgun (WGS) entry which is preliminary data.</text>
</comment>
<dbReference type="CDD" id="cd12148">
    <property type="entry name" value="fungal_TF_MHR"/>
    <property type="match status" value="1"/>
</dbReference>
<gene>
    <name evidence="6" type="ORF">MPDQ_002042</name>
</gene>
<dbReference type="InterPro" id="IPR050613">
    <property type="entry name" value="Sec_Metabolite_Reg"/>
</dbReference>
<keyword evidence="7" id="KW-1185">Reference proteome</keyword>
<reference evidence="6 7" key="1">
    <citation type="submission" date="2019-06" db="EMBL/GenBank/DDBJ databases">
        <title>Wine fermentation using esterase from Monascus purpureus.</title>
        <authorList>
            <person name="Geng C."/>
            <person name="Zhang Y."/>
        </authorList>
    </citation>
    <scope>NUCLEOTIDE SEQUENCE [LARGE SCALE GENOMIC DNA]</scope>
    <source>
        <strain evidence="6">HQ1</strain>
    </source>
</reference>
<sequence length="235" mass="26362">MSSWKLLWSLHGCPHHLSLQDPVLFAAVVRSEAITSDYVQTVSCWGLTCWPSGTRQSPMRESPSDKCSVGRPAFKAGTYPTTPTAWQLWPTIINGIPREQALGKYRFVVEQALARADLLNVQSIVLLQAAVSSLWALRTEDNSRTAWSLTALIFHIARATGLHRDESVSKPNLFETELRRRLWYHICCLDNRSAEHNGCDPIVPGEFAFNTRLPLHINDNDVTLDMTVAPPSRNV</sequence>
<evidence type="ECO:0000256" key="2">
    <source>
        <dbReference type="ARBA" id="ARBA00023015"/>
    </source>
</evidence>
<evidence type="ECO:0000259" key="5">
    <source>
        <dbReference type="SMART" id="SM00906"/>
    </source>
</evidence>
<dbReference type="EMBL" id="VIFY01000016">
    <property type="protein sequence ID" value="TQB75742.1"/>
    <property type="molecule type" value="Genomic_DNA"/>
</dbReference>
<dbReference type="PANTHER" id="PTHR31001">
    <property type="entry name" value="UNCHARACTERIZED TRANSCRIPTIONAL REGULATORY PROTEIN"/>
    <property type="match status" value="1"/>
</dbReference>
<evidence type="ECO:0000256" key="1">
    <source>
        <dbReference type="ARBA" id="ARBA00004123"/>
    </source>
</evidence>